<feature type="transmembrane region" description="Helical" evidence="1">
    <location>
        <begin position="9"/>
        <end position="30"/>
    </location>
</feature>
<accession>A0A2R4NC66</accession>
<sequence>MEKLRDEKGAVNIVILGVVLVLVLIISLYFEKIRLQIVAFGVRNAFETSVTDISTENYDEVYPCIREGYSAAYKLDKSDKWEQNIDKGNVVEQLKKSLGLVEEEGQLIKYNGDKIEFKLSDIKINILNRQLAPSDKTKLEKYRVNGQLTLEIPSNYNGKTSYAKKDINVSSAYTSKY</sequence>
<geneLocation type="plasmid" evidence="2">
    <name>LIBA6289</name>
</geneLocation>
<organism evidence="2">
    <name type="scientific">Clostridioides difficile</name>
    <name type="common">Peptoclostridium difficile</name>
    <dbReference type="NCBI Taxonomy" id="1496"/>
    <lineage>
        <taxon>Bacteria</taxon>
        <taxon>Bacillati</taxon>
        <taxon>Bacillota</taxon>
        <taxon>Clostridia</taxon>
        <taxon>Peptostreptococcales</taxon>
        <taxon>Peptostreptococcaceae</taxon>
        <taxon>Clostridioides</taxon>
    </lineage>
</organism>
<keyword evidence="1" id="KW-1133">Transmembrane helix</keyword>
<keyword evidence="1" id="KW-0812">Transmembrane</keyword>
<proteinExistence type="predicted"/>
<keyword evidence="1" id="KW-0472">Membrane</keyword>
<dbReference type="AlphaFoldDB" id="A0A2R4NC66"/>
<reference evidence="2" key="1">
    <citation type="journal article" date="2018" name="Genome Biol. Evol.">
        <title>Two Groups of Cocirculating, Epidemic Clostridiodes difficile Strains Microdiversify through Different Mechanisms.</title>
        <authorList>
            <person name="Murillo T."/>
            <person name="Ramirez-Vargas G."/>
            <person name="Riedel T."/>
            <person name="Overmann J."/>
            <person name="Andersen J.M."/>
            <person name="Guzman-Verri C."/>
            <person name="Chaves-Olarte E."/>
            <person name="Rodriguez C."/>
        </authorList>
    </citation>
    <scope>NUCLEOTIDE SEQUENCE</scope>
    <source>
        <strain evidence="2">LIBA-6289</strain>
        <plasmid evidence="2">LIBA6289</plasmid>
    </source>
</reference>
<dbReference type="RefSeq" id="WP_066024766.1">
    <property type="nucleotide sequence ID" value="NZ_BIOW01000011.1"/>
</dbReference>
<keyword evidence="2" id="KW-0614">Plasmid</keyword>
<protein>
    <submittedName>
        <fullName evidence="2">Uncharacterized protein</fullName>
    </submittedName>
</protein>
<gene>
    <name evidence="2" type="ORF">plasmid_LIBA6289_00036</name>
</gene>
<evidence type="ECO:0000256" key="1">
    <source>
        <dbReference type="SAM" id="Phobius"/>
    </source>
</evidence>
<name>A0A2R4NC66_CLODI</name>
<dbReference type="EMBL" id="MF547664">
    <property type="protein sequence ID" value="AVX33721.1"/>
    <property type="molecule type" value="Genomic_DNA"/>
</dbReference>
<evidence type="ECO:0000313" key="2">
    <source>
        <dbReference type="EMBL" id="AVX33721.1"/>
    </source>
</evidence>